<comment type="caution">
    <text evidence="1">The sequence shown here is derived from an EMBL/GenBank/DDBJ whole genome shotgun (WGS) entry which is preliminary data.</text>
</comment>
<dbReference type="InterPro" id="IPR036770">
    <property type="entry name" value="Ankyrin_rpt-contain_sf"/>
</dbReference>
<evidence type="ECO:0000313" key="1">
    <source>
        <dbReference type="EMBL" id="KAK0570998.1"/>
    </source>
</evidence>
<reference evidence="1" key="2">
    <citation type="submission" date="2023-06" db="EMBL/GenBank/DDBJ databases">
        <authorList>
            <person name="Swenson N.G."/>
            <person name="Wegrzyn J.L."/>
            <person name="Mcevoy S.L."/>
        </authorList>
    </citation>
    <scope>NUCLEOTIDE SEQUENCE</scope>
    <source>
        <strain evidence="1">NS2018</strain>
        <tissue evidence="1">Leaf</tissue>
    </source>
</reference>
<organism evidence="1 2">
    <name type="scientific">Acer saccharum</name>
    <name type="common">Sugar maple</name>
    <dbReference type="NCBI Taxonomy" id="4024"/>
    <lineage>
        <taxon>Eukaryota</taxon>
        <taxon>Viridiplantae</taxon>
        <taxon>Streptophyta</taxon>
        <taxon>Embryophyta</taxon>
        <taxon>Tracheophyta</taxon>
        <taxon>Spermatophyta</taxon>
        <taxon>Magnoliopsida</taxon>
        <taxon>eudicotyledons</taxon>
        <taxon>Gunneridae</taxon>
        <taxon>Pentapetalae</taxon>
        <taxon>rosids</taxon>
        <taxon>malvids</taxon>
        <taxon>Sapindales</taxon>
        <taxon>Sapindaceae</taxon>
        <taxon>Hippocastanoideae</taxon>
        <taxon>Acereae</taxon>
        <taxon>Acer</taxon>
    </lineage>
</organism>
<dbReference type="PANTHER" id="PTHR24128">
    <property type="entry name" value="HOMEOBOX PROTEIN WARIAI"/>
    <property type="match status" value="1"/>
</dbReference>
<dbReference type="EMBL" id="JAUESC010000388">
    <property type="protein sequence ID" value="KAK0570998.1"/>
    <property type="molecule type" value="Genomic_DNA"/>
</dbReference>
<dbReference type="Gene3D" id="1.25.40.20">
    <property type="entry name" value="Ankyrin repeat-containing domain"/>
    <property type="match status" value="1"/>
</dbReference>
<proteinExistence type="predicted"/>
<protein>
    <submittedName>
        <fullName evidence="1">Uncharacterized protein</fullName>
    </submittedName>
</protein>
<evidence type="ECO:0000313" key="2">
    <source>
        <dbReference type="Proteomes" id="UP001168877"/>
    </source>
</evidence>
<dbReference type="InterPro" id="IPR002110">
    <property type="entry name" value="Ankyrin_rpt"/>
</dbReference>
<sequence>MEIRRIHEASVEGSLTSLLNLLQEAALFLDRFMVGCYSETPLHIASMLGHSDFVQEILNRKPELAGELDFRQSSPLHLATAKGYLEIVKKLVSINPEMCFARDIDGRSPLCTLQMSRAMLIS</sequence>
<dbReference type="Proteomes" id="UP001168877">
    <property type="component" value="Unassembled WGS sequence"/>
</dbReference>
<dbReference type="SUPFAM" id="SSF48403">
    <property type="entry name" value="Ankyrin repeat"/>
    <property type="match status" value="1"/>
</dbReference>
<name>A0AA39RC65_ACESA</name>
<reference evidence="1" key="1">
    <citation type="journal article" date="2022" name="Plant J.">
        <title>Strategies of tolerance reflected in two North American maple genomes.</title>
        <authorList>
            <person name="McEvoy S.L."/>
            <person name="Sezen U.U."/>
            <person name="Trouern-Trend A."/>
            <person name="McMahon S.M."/>
            <person name="Schaberg P.G."/>
            <person name="Yang J."/>
            <person name="Wegrzyn J.L."/>
            <person name="Swenson N.G."/>
        </authorList>
    </citation>
    <scope>NUCLEOTIDE SEQUENCE</scope>
    <source>
        <strain evidence="1">NS2018</strain>
    </source>
</reference>
<accession>A0AA39RC65</accession>
<dbReference type="Pfam" id="PF12796">
    <property type="entry name" value="Ank_2"/>
    <property type="match status" value="1"/>
</dbReference>
<dbReference type="SMART" id="SM00248">
    <property type="entry name" value="ANK"/>
    <property type="match status" value="2"/>
</dbReference>
<dbReference type="PANTHER" id="PTHR24128:SF101">
    <property type="entry name" value="ANKYRIN REPEAT-CONTAINING PROTEIN BDA1-LIKE"/>
    <property type="match status" value="1"/>
</dbReference>
<gene>
    <name evidence="1" type="ORF">LWI29_009604</name>
</gene>
<dbReference type="AlphaFoldDB" id="A0AA39RC65"/>
<keyword evidence="2" id="KW-1185">Reference proteome</keyword>